<name>A0A7W9SXB4_ARMRO</name>
<comment type="caution">
    <text evidence="2">The sequence shown here is derived from an EMBL/GenBank/DDBJ whole genome shotgun (WGS) entry which is preliminary data.</text>
</comment>
<feature type="transmembrane region" description="Helical" evidence="1">
    <location>
        <begin position="69"/>
        <end position="87"/>
    </location>
</feature>
<sequence length="185" mass="21489">MTPRQVSKFVLAYVVTVGYTIVMFLFGFQPGVVLQLWLMLLFPALVCYFLFAVVSLVRRWKRREISPALLAPLAIGLFGLVFAGRLGHDQRERYFLSILPQCQNVVDAVRKKQPYDLSFWRGSGIRVDEDQPGKVEILFLWGGGFPVKHDVLVYLEDAEEWKTGQFRRSWPSGYKLVDHWYVVWD</sequence>
<evidence type="ECO:0000256" key="1">
    <source>
        <dbReference type="SAM" id="Phobius"/>
    </source>
</evidence>
<evidence type="ECO:0000313" key="3">
    <source>
        <dbReference type="Proteomes" id="UP000520814"/>
    </source>
</evidence>
<organism evidence="2 3">
    <name type="scientific">Armatimonas rosea</name>
    <dbReference type="NCBI Taxonomy" id="685828"/>
    <lineage>
        <taxon>Bacteria</taxon>
        <taxon>Bacillati</taxon>
        <taxon>Armatimonadota</taxon>
        <taxon>Armatimonadia</taxon>
        <taxon>Armatimonadales</taxon>
        <taxon>Armatimonadaceae</taxon>
        <taxon>Armatimonas</taxon>
    </lineage>
</organism>
<dbReference type="Proteomes" id="UP000520814">
    <property type="component" value="Unassembled WGS sequence"/>
</dbReference>
<evidence type="ECO:0000313" key="2">
    <source>
        <dbReference type="EMBL" id="MBB6053594.1"/>
    </source>
</evidence>
<feature type="transmembrane region" description="Helical" evidence="1">
    <location>
        <begin position="34"/>
        <end position="57"/>
    </location>
</feature>
<dbReference type="RefSeq" id="WP_184203684.1">
    <property type="nucleotide sequence ID" value="NZ_JACHGW010000007.1"/>
</dbReference>
<keyword evidence="1" id="KW-1133">Transmembrane helix</keyword>
<keyword evidence="1" id="KW-0472">Membrane</keyword>
<dbReference type="EMBL" id="JACHGW010000007">
    <property type="protein sequence ID" value="MBB6053594.1"/>
    <property type="molecule type" value="Genomic_DNA"/>
</dbReference>
<dbReference type="AlphaFoldDB" id="A0A7W9SXB4"/>
<gene>
    <name evidence="2" type="ORF">HNQ39_005429</name>
</gene>
<feature type="transmembrane region" description="Helical" evidence="1">
    <location>
        <begin position="9"/>
        <end position="28"/>
    </location>
</feature>
<proteinExistence type="predicted"/>
<protein>
    <submittedName>
        <fullName evidence="2">Uncharacterized protein</fullName>
    </submittedName>
</protein>
<accession>A0A7W9SXB4</accession>
<reference evidence="2 3" key="1">
    <citation type="submission" date="2020-08" db="EMBL/GenBank/DDBJ databases">
        <title>Genomic Encyclopedia of Type Strains, Phase IV (KMG-IV): sequencing the most valuable type-strain genomes for metagenomic binning, comparative biology and taxonomic classification.</title>
        <authorList>
            <person name="Goeker M."/>
        </authorList>
    </citation>
    <scope>NUCLEOTIDE SEQUENCE [LARGE SCALE GENOMIC DNA]</scope>
    <source>
        <strain evidence="2 3">DSM 23562</strain>
    </source>
</reference>
<keyword evidence="3" id="KW-1185">Reference proteome</keyword>
<keyword evidence="1" id="KW-0812">Transmembrane</keyword>